<keyword evidence="2" id="KW-1185">Reference proteome</keyword>
<sequence>MCRKTLTFSIDDLKEDKKKSAVQLSLEACYLYIPVPFQSAHHIVVEITVVPFCLPSYPGQTFYYASPSYARCCSSAQKHEFLPKLIDVACKLYQLNVHCHSWNFDVPQSWYVHWSCVYSSSHRNVCRESHDDILRNASCLQRSVRHLEYLTGRMNKPHTINPLLTRASPEPTMCYGMSPEIASAQIPSTSTSIGVYSAARSEENGDNGDVFLCPQPASADSITSSLHVADEFLKALEEVDTSQINSRYCSPFVQLHLPAHDENENRAARAWRLCTMAARWAQRHLENAKYTRFISLCFFLVWESLSCKAGKAGAREINVRMRQAGFEGTSRSFKSLRDETVLINQLIASVEHVHGTEAASVIMWHIFGGSNYQMIRTINRFSKAKKHFAVAYISRKATFPSFLQLPILNRRVQDIIAEQLADLQYRPVISSVSFLY</sequence>
<organism evidence="1 2">
    <name type="scientific">Macrophomina phaseolina</name>
    <dbReference type="NCBI Taxonomy" id="35725"/>
    <lineage>
        <taxon>Eukaryota</taxon>
        <taxon>Fungi</taxon>
        <taxon>Dikarya</taxon>
        <taxon>Ascomycota</taxon>
        <taxon>Pezizomycotina</taxon>
        <taxon>Dothideomycetes</taxon>
        <taxon>Dothideomycetes incertae sedis</taxon>
        <taxon>Botryosphaeriales</taxon>
        <taxon>Botryosphaeriaceae</taxon>
        <taxon>Macrophomina</taxon>
    </lineage>
</organism>
<comment type="caution">
    <text evidence="1">The sequence shown here is derived from an EMBL/GenBank/DDBJ whole genome shotgun (WGS) entry which is preliminary data.</text>
</comment>
<name>A0ABQ8FPZ9_9PEZI</name>
<dbReference type="Proteomes" id="UP000774617">
    <property type="component" value="Unassembled WGS sequence"/>
</dbReference>
<evidence type="ECO:0000313" key="2">
    <source>
        <dbReference type="Proteomes" id="UP000774617"/>
    </source>
</evidence>
<gene>
    <name evidence="1" type="ORF">B0J12DRAFT_587220</name>
</gene>
<evidence type="ECO:0000313" key="1">
    <source>
        <dbReference type="EMBL" id="KAH7010558.1"/>
    </source>
</evidence>
<proteinExistence type="predicted"/>
<protein>
    <submittedName>
        <fullName evidence="1">Uncharacterized protein</fullName>
    </submittedName>
</protein>
<accession>A0ABQ8FPZ9</accession>
<reference evidence="1 2" key="1">
    <citation type="journal article" date="2021" name="Nat. Commun.">
        <title>Genetic determinants of endophytism in the Arabidopsis root mycobiome.</title>
        <authorList>
            <person name="Mesny F."/>
            <person name="Miyauchi S."/>
            <person name="Thiergart T."/>
            <person name="Pickel B."/>
            <person name="Atanasova L."/>
            <person name="Karlsson M."/>
            <person name="Huettel B."/>
            <person name="Barry K.W."/>
            <person name="Haridas S."/>
            <person name="Chen C."/>
            <person name="Bauer D."/>
            <person name="Andreopoulos W."/>
            <person name="Pangilinan J."/>
            <person name="LaButti K."/>
            <person name="Riley R."/>
            <person name="Lipzen A."/>
            <person name="Clum A."/>
            <person name="Drula E."/>
            <person name="Henrissat B."/>
            <person name="Kohler A."/>
            <person name="Grigoriev I.V."/>
            <person name="Martin F.M."/>
            <person name="Hacquard S."/>
        </authorList>
    </citation>
    <scope>NUCLEOTIDE SEQUENCE [LARGE SCALE GENOMIC DNA]</scope>
    <source>
        <strain evidence="1 2">MPI-SDFR-AT-0080</strain>
    </source>
</reference>
<dbReference type="EMBL" id="JAGTJR010000108">
    <property type="protein sequence ID" value="KAH7010558.1"/>
    <property type="molecule type" value="Genomic_DNA"/>
</dbReference>